<feature type="signal peptide" evidence="1">
    <location>
        <begin position="1"/>
        <end position="18"/>
    </location>
</feature>
<protein>
    <submittedName>
        <fullName evidence="2">Uncharacterized protein</fullName>
    </submittedName>
</protein>
<name>A0A0D8XSU5_DICVI</name>
<reference evidence="2 3" key="1">
    <citation type="submission" date="2013-11" db="EMBL/GenBank/DDBJ databases">
        <title>Draft genome of the bovine lungworm Dictyocaulus viviparus.</title>
        <authorList>
            <person name="Mitreva M."/>
        </authorList>
    </citation>
    <scope>NUCLEOTIDE SEQUENCE [LARGE SCALE GENOMIC DNA]</scope>
    <source>
        <strain evidence="2 3">HannoverDv2000</strain>
    </source>
</reference>
<dbReference type="STRING" id="29172.A0A0D8XSU5"/>
<proteinExistence type="predicted"/>
<keyword evidence="1" id="KW-0732">Signal</keyword>
<evidence type="ECO:0000313" key="2">
    <source>
        <dbReference type="EMBL" id="KJH45451.1"/>
    </source>
</evidence>
<dbReference type="EMBL" id="KN716407">
    <property type="protein sequence ID" value="KJH45451.1"/>
    <property type="molecule type" value="Genomic_DNA"/>
</dbReference>
<gene>
    <name evidence="2" type="ORF">DICVIV_08490</name>
</gene>
<organism evidence="2 3">
    <name type="scientific">Dictyocaulus viviparus</name>
    <name type="common">Bovine lungworm</name>
    <dbReference type="NCBI Taxonomy" id="29172"/>
    <lineage>
        <taxon>Eukaryota</taxon>
        <taxon>Metazoa</taxon>
        <taxon>Ecdysozoa</taxon>
        <taxon>Nematoda</taxon>
        <taxon>Chromadorea</taxon>
        <taxon>Rhabditida</taxon>
        <taxon>Rhabditina</taxon>
        <taxon>Rhabditomorpha</taxon>
        <taxon>Strongyloidea</taxon>
        <taxon>Metastrongylidae</taxon>
        <taxon>Dictyocaulus</taxon>
    </lineage>
</organism>
<accession>A0A0D8XSU5</accession>
<evidence type="ECO:0000313" key="3">
    <source>
        <dbReference type="Proteomes" id="UP000053766"/>
    </source>
</evidence>
<dbReference type="AlphaFoldDB" id="A0A0D8XSU5"/>
<evidence type="ECO:0000256" key="1">
    <source>
        <dbReference type="SAM" id="SignalP"/>
    </source>
</evidence>
<keyword evidence="3" id="KW-1185">Reference proteome</keyword>
<feature type="chain" id="PRO_5002336041" evidence="1">
    <location>
        <begin position="19"/>
        <end position="119"/>
    </location>
</feature>
<sequence length="119" mass="13175">MFWLLIIVLPVTLGSILCGCPLPALPTLPPICLPQIKLPQLCLPPPPCLCTQPPPCLCTPQISKNQRNATSLIHSEARNKLGGNWVVVFAPQPVTFTAQSKRYCLEGQDDNWYYAFQTD</sequence>
<reference evidence="3" key="2">
    <citation type="journal article" date="2016" name="Sci. Rep.">
        <title>Dictyocaulus viviparus genome, variome and transcriptome elucidate lungworm biology and support future intervention.</title>
        <authorList>
            <person name="McNulty S.N."/>
            <person name="Strube C."/>
            <person name="Rosa B.A."/>
            <person name="Martin J.C."/>
            <person name="Tyagi R."/>
            <person name="Choi Y.J."/>
            <person name="Wang Q."/>
            <person name="Hallsworth Pepin K."/>
            <person name="Zhang X."/>
            <person name="Ozersky P."/>
            <person name="Wilson R.K."/>
            <person name="Sternberg P.W."/>
            <person name="Gasser R.B."/>
            <person name="Mitreva M."/>
        </authorList>
    </citation>
    <scope>NUCLEOTIDE SEQUENCE [LARGE SCALE GENOMIC DNA]</scope>
    <source>
        <strain evidence="3">HannoverDv2000</strain>
    </source>
</reference>
<dbReference type="OrthoDB" id="5843663at2759"/>
<dbReference type="Proteomes" id="UP000053766">
    <property type="component" value="Unassembled WGS sequence"/>
</dbReference>